<dbReference type="AlphaFoldDB" id="A0AAE3EGQ1"/>
<dbReference type="EMBL" id="JAINWA010000001">
    <property type="protein sequence ID" value="MCD1653288.1"/>
    <property type="molecule type" value="Genomic_DNA"/>
</dbReference>
<evidence type="ECO:0000313" key="3">
    <source>
        <dbReference type="Proteomes" id="UP001198163"/>
    </source>
</evidence>
<dbReference type="RefSeq" id="WP_230752206.1">
    <property type="nucleotide sequence ID" value="NZ_JAINWA010000001.1"/>
</dbReference>
<evidence type="ECO:0000313" key="2">
    <source>
        <dbReference type="EMBL" id="MCD1653288.1"/>
    </source>
</evidence>
<comment type="caution">
    <text evidence="2">The sequence shown here is derived from an EMBL/GenBank/DDBJ whole genome shotgun (WGS) entry which is preliminary data.</text>
</comment>
<keyword evidence="3" id="KW-1185">Reference proteome</keyword>
<proteinExistence type="predicted"/>
<name>A0AAE3EGQ1_9SPIR</name>
<protein>
    <submittedName>
        <fullName evidence="2">Uncharacterized protein</fullName>
    </submittedName>
</protein>
<organism evidence="2 3">
    <name type="scientific">Teretinema zuelzerae</name>
    <dbReference type="NCBI Taxonomy" id="156"/>
    <lineage>
        <taxon>Bacteria</taxon>
        <taxon>Pseudomonadati</taxon>
        <taxon>Spirochaetota</taxon>
        <taxon>Spirochaetia</taxon>
        <taxon>Spirochaetales</taxon>
        <taxon>Treponemataceae</taxon>
        <taxon>Teretinema</taxon>
    </lineage>
</organism>
<sequence>MAKVTEEARQLYGEHVAIYQQQIDSLLIREKNMLMMIENDSVGASYKRLMLTDEMLYLTTLYLAKHSLSLSLLGVKNEDALNEARKTLYKAVIYLEEVVTNFIDVPYSDYEAQIEEIRNLPQTKRYYLIRKLGLAIRLVLDAYGDNTKWRWTFVELEARFATVTKNILDLKQASKIAFDPRSPDYDDTIYHLRLLKRLLQQAADRYREKYELSTGRIDDFRLAINYLLALRRINIILNERTEAEEAKKKADIWKEKMEKDHQKSESQKR</sequence>
<reference evidence="2" key="1">
    <citation type="submission" date="2021-08" db="EMBL/GenBank/DDBJ databases">
        <title>Comparative analyses of Brucepasteria parasyntrophica and Teretinema zuelzerae.</title>
        <authorList>
            <person name="Song Y."/>
            <person name="Brune A."/>
        </authorList>
    </citation>
    <scope>NUCLEOTIDE SEQUENCE</scope>
    <source>
        <strain evidence="2">DSM 1903</strain>
    </source>
</reference>
<dbReference type="Proteomes" id="UP001198163">
    <property type="component" value="Unassembled WGS sequence"/>
</dbReference>
<evidence type="ECO:0000256" key="1">
    <source>
        <dbReference type="SAM" id="MobiDB-lite"/>
    </source>
</evidence>
<accession>A0AAE3EGQ1</accession>
<gene>
    <name evidence="2" type="ORF">K7J14_01015</name>
</gene>
<feature type="region of interest" description="Disordered" evidence="1">
    <location>
        <begin position="243"/>
        <end position="269"/>
    </location>
</feature>